<feature type="domain" description="Peptidase M16 C-terminal" evidence="8">
    <location>
        <begin position="7"/>
        <end position="80"/>
    </location>
</feature>
<keyword evidence="12" id="KW-1185">Reference proteome</keyword>
<dbReference type="EMBL" id="JAWDIO010000002">
    <property type="protein sequence ID" value="MDU0356162.1"/>
    <property type="molecule type" value="Genomic_DNA"/>
</dbReference>
<accession>A0ABU3T1Q8</accession>
<dbReference type="InterPro" id="IPR011249">
    <property type="entry name" value="Metalloenz_LuxS/M16"/>
</dbReference>
<dbReference type="Pfam" id="PF16187">
    <property type="entry name" value="Peptidase_M16_M"/>
    <property type="match status" value="1"/>
</dbReference>
<evidence type="ECO:0000313" key="11">
    <source>
        <dbReference type="EMBL" id="MDU0356162.1"/>
    </source>
</evidence>
<evidence type="ECO:0000259" key="10">
    <source>
        <dbReference type="Pfam" id="PF22456"/>
    </source>
</evidence>
<evidence type="ECO:0000256" key="1">
    <source>
        <dbReference type="ARBA" id="ARBA00002184"/>
    </source>
</evidence>
<keyword evidence="4" id="KW-0479">Metal-binding</keyword>
<evidence type="ECO:0000259" key="8">
    <source>
        <dbReference type="Pfam" id="PF05193"/>
    </source>
</evidence>
<comment type="caution">
    <text evidence="11">The sequence shown here is derived from an EMBL/GenBank/DDBJ whole genome shotgun (WGS) entry which is preliminary data.</text>
</comment>
<dbReference type="InterPro" id="IPR054734">
    <property type="entry name" value="PqqF-like_C_4"/>
</dbReference>
<evidence type="ECO:0000256" key="3">
    <source>
        <dbReference type="ARBA" id="ARBA00017565"/>
    </source>
</evidence>
<evidence type="ECO:0000256" key="4">
    <source>
        <dbReference type="ARBA" id="ARBA00022723"/>
    </source>
</evidence>
<organism evidence="11 12">
    <name type="scientific">Paraglaciecola aquimarina</name>
    <dbReference type="NCBI Taxonomy" id="1235557"/>
    <lineage>
        <taxon>Bacteria</taxon>
        <taxon>Pseudomonadati</taxon>
        <taxon>Pseudomonadota</taxon>
        <taxon>Gammaproteobacteria</taxon>
        <taxon>Alteromonadales</taxon>
        <taxon>Alteromonadaceae</taxon>
        <taxon>Paraglaciecola</taxon>
    </lineage>
</organism>
<evidence type="ECO:0000256" key="7">
    <source>
        <dbReference type="ARBA" id="ARBA00033450"/>
    </source>
</evidence>
<dbReference type="PANTHER" id="PTHR43690">
    <property type="entry name" value="NARDILYSIN"/>
    <property type="match status" value="1"/>
</dbReference>
<feature type="domain" description="Coenzyme PQQ synthesis protein F-like C-terminal lobe" evidence="10">
    <location>
        <begin position="461"/>
        <end position="555"/>
    </location>
</feature>
<proteinExistence type="predicted"/>
<dbReference type="InterPro" id="IPR007863">
    <property type="entry name" value="Peptidase_M16_C"/>
</dbReference>
<evidence type="ECO:0000256" key="6">
    <source>
        <dbReference type="ARBA" id="ARBA00031184"/>
    </source>
</evidence>
<dbReference type="RefSeq" id="WP_316027665.1">
    <property type="nucleotide sequence ID" value="NZ_JAWDIO010000002.1"/>
</dbReference>
<gene>
    <name evidence="11" type="ORF">RS130_21750</name>
</gene>
<evidence type="ECO:0000259" key="9">
    <source>
        <dbReference type="Pfam" id="PF16187"/>
    </source>
</evidence>
<dbReference type="PANTHER" id="PTHR43690:SF18">
    <property type="entry name" value="INSULIN-DEGRADING ENZYME-RELATED"/>
    <property type="match status" value="1"/>
</dbReference>
<dbReference type="SUPFAM" id="SSF63411">
    <property type="entry name" value="LuxS/MPP-like metallohydrolase"/>
    <property type="match status" value="3"/>
</dbReference>
<evidence type="ECO:0000313" key="12">
    <source>
        <dbReference type="Proteomes" id="UP001247805"/>
    </source>
</evidence>
<feature type="domain" description="Peptidase M16 middle/third" evidence="9">
    <location>
        <begin position="84"/>
        <end position="359"/>
    </location>
</feature>
<dbReference type="InterPro" id="IPR032632">
    <property type="entry name" value="Peptidase_M16_M"/>
</dbReference>
<name>A0ABU3T1Q8_9ALTE</name>
<sequence>MKCLGTLAAVLREQGLSEAVYASYDADKYMNAGDFSLYIDLTENGVEHRDHVMAIVKRYLGLLRDKGVNEKYFKEIRQSLRNSFRFKEKANDYEYAMQIAANLQYVPTEYVLSSDFTYQRFDAAAIEDVLAQLRLTNARIFYIDKQQPVNTKMKNFVGQYSVSEINDEQFNKWQELASEYTLHLPRANNFMPVDFAIVPAKFTVSPKALVKQLGYKLYLGHSKLFAEPKGLFFVELNTGFAKQSPRNHVLSNILGRVLEQQSTELQSEAYIAGMGLKVSINNGVSLTLSGFTQRQGELLQNILDNISSLNITQADLENYIADFKSDIESAKSQILLDQLFPKYRKVLNLDNYNDSDLLDQVQGISVNELLAFKDGLLKKANLSVFAYGNYQQEEAIFMANKVLEALPKERDFSDFYLSAELNPQAGQGYDWREDVNMTDVAFVDTYLAPFDIHQFAALQILEQFIQPALFQQIRTEEQLAYALGFFSQKINEQILFGYYIQSPVAGVATAYQRIAQFRAGFIEQLHQMSEQEFVTVKNSVLRKLLEPAKHLHAEVAYLLDDWRLNNVTFDSKDRLVSALNNVKRDDVLGFYKKMQSENAFGRVMIQLRGANFREQPFISIDNAIPVGDVELLHHQQPHSGMHSH</sequence>
<protein>
    <recommendedName>
        <fullName evidence="3">Protease 3</fullName>
        <ecNumber evidence="2">3.4.24.55</ecNumber>
    </recommendedName>
    <alternativeName>
        <fullName evidence="7">Pitrilysin</fullName>
    </alternativeName>
    <alternativeName>
        <fullName evidence="6">Protease III</fullName>
    </alternativeName>
    <alternativeName>
        <fullName evidence="5">Protease pi</fullName>
    </alternativeName>
</protein>
<dbReference type="InterPro" id="IPR050626">
    <property type="entry name" value="Peptidase_M16"/>
</dbReference>
<dbReference type="Gene3D" id="3.30.830.10">
    <property type="entry name" value="Metalloenzyme, LuxS/M16 peptidase-like"/>
    <property type="match status" value="3"/>
</dbReference>
<dbReference type="Pfam" id="PF05193">
    <property type="entry name" value="Peptidase_M16_C"/>
    <property type="match status" value="1"/>
</dbReference>
<dbReference type="Pfam" id="PF22456">
    <property type="entry name" value="PqqF-like_C_4"/>
    <property type="match status" value="1"/>
</dbReference>
<evidence type="ECO:0000256" key="5">
    <source>
        <dbReference type="ARBA" id="ARBA00029597"/>
    </source>
</evidence>
<evidence type="ECO:0000256" key="2">
    <source>
        <dbReference type="ARBA" id="ARBA00012449"/>
    </source>
</evidence>
<dbReference type="Proteomes" id="UP001247805">
    <property type="component" value="Unassembled WGS sequence"/>
</dbReference>
<comment type="function">
    <text evidence="1">Endopeptidase that degrades small peptides of less than 7 kDa, such as glucagon and insulin.</text>
</comment>
<reference evidence="11 12" key="1">
    <citation type="submission" date="2023-10" db="EMBL/GenBank/DDBJ databases">
        <title>Glaciecola aquimarina strain GGW-M5 nov., isolated from a coastal seawater.</title>
        <authorList>
            <person name="Bayburt H."/>
            <person name="Kim J.M."/>
            <person name="Choi B.J."/>
            <person name="Jeon C.O."/>
        </authorList>
    </citation>
    <scope>NUCLEOTIDE SEQUENCE [LARGE SCALE GENOMIC DNA]</scope>
    <source>
        <strain evidence="11 12">KCTC 32108</strain>
    </source>
</reference>
<dbReference type="EC" id="3.4.24.55" evidence="2"/>